<reference evidence="2 3" key="1">
    <citation type="submission" date="2012-10" db="EMBL/GenBank/DDBJ databases">
        <authorList>
            <person name="Genoscope - CEA"/>
        </authorList>
    </citation>
    <scope>NUCLEOTIDE SEQUENCE [LARGE SCALE GENOMIC DNA]</scope>
    <source>
        <strain evidence="3">AM13 / DSM 14728</strain>
    </source>
</reference>
<protein>
    <submittedName>
        <fullName evidence="2">Uncharacterized protein</fullName>
    </submittedName>
</protein>
<gene>
    <name evidence="2" type="ORF">DESAM_23264</name>
</gene>
<proteinExistence type="predicted"/>
<dbReference type="AlphaFoldDB" id="L0RIX4"/>
<keyword evidence="1" id="KW-0812">Transmembrane</keyword>
<evidence type="ECO:0000313" key="3">
    <source>
        <dbReference type="Proteomes" id="UP000010808"/>
    </source>
</evidence>
<dbReference type="EMBL" id="FO203522">
    <property type="protein sequence ID" value="CCO25531.1"/>
    <property type="molecule type" value="Genomic_DNA"/>
</dbReference>
<keyword evidence="1" id="KW-0472">Membrane</keyword>
<keyword evidence="1" id="KW-1133">Transmembrane helix</keyword>
<dbReference type="Proteomes" id="UP000010808">
    <property type="component" value="Chromosome"/>
</dbReference>
<feature type="transmembrane region" description="Helical" evidence="1">
    <location>
        <begin position="13"/>
        <end position="33"/>
    </location>
</feature>
<evidence type="ECO:0000256" key="1">
    <source>
        <dbReference type="SAM" id="Phobius"/>
    </source>
</evidence>
<dbReference type="KEGG" id="dhy:DESAM_23264"/>
<evidence type="ECO:0000313" key="2">
    <source>
        <dbReference type="EMBL" id="CCO25531.1"/>
    </source>
</evidence>
<name>L0RIX4_9BACT</name>
<keyword evidence="3" id="KW-1185">Reference proteome</keyword>
<organism evidence="2 3">
    <name type="scientific">Maridesulfovibrio hydrothermalis AM13 = DSM 14728</name>
    <dbReference type="NCBI Taxonomy" id="1121451"/>
    <lineage>
        <taxon>Bacteria</taxon>
        <taxon>Pseudomonadati</taxon>
        <taxon>Thermodesulfobacteriota</taxon>
        <taxon>Desulfovibrionia</taxon>
        <taxon>Desulfovibrionales</taxon>
        <taxon>Desulfovibrionaceae</taxon>
        <taxon>Maridesulfovibrio</taxon>
    </lineage>
</organism>
<accession>L0RIX4</accession>
<feature type="transmembrane region" description="Helical" evidence="1">
    <location>
        <begin position="45"/>
        <end position="66"/>
    </location>
</feature>
<dbReference type="HOGENOM" id="CLU_2733451_0_0_7"/>
<sequence length="71" mass="8417">MDENNWYNVGYKVFWYLLFVGTWIYCVFSYGFLVGVSLGWIPSIIFASIVAYLWPLASVIILYVIYMNLYH</sequence>